<dbReference type="EMBL" id="JAWPEI010000001">
    <property type="protein sequence ID" value="KAK4737476.1"/>
    <property type="molecule type" value="Genomic_DNA"/>
</dbReference>
<name>A0AAV9MI93_9SOLN</name>
<organism evidence="1 2">
    <name type="scientific">Solanum pinnatisectum</name>
    <name type="common">tansyleaf nightshade</name>
    <dbReference type="NCBI Taxonomy" id="50273"/>
    <lineage>
        <taxon>Eukaryota</taxon>
        <taxon>Viridiplantae</taxon>
        <taxon>Streptophyta</taxon>
        <taxon>Embryophyta</taxon>
        <taxon>Tracheophyta</taxon>
        <taxon>Spermatophyta</taxon>
        <taxon>Magnoliopsida</taxon>
        <taxon>eudicotyledons</taxon>
        <taxon>Gunneridae</taxon>
        <taxon>Pentapetalae</taxon>
        <taxon>asterids</taxon>
        <taxon>lamiids</taxon>
        <taxon>Solanales</taxon>
        <taxon>Solanaceae</taxon>
        <taxon>Solanoideae</taxon>
        <taxon>Solaneae</taxon>
        <taxon>Solanum</taxon>
    </lineage>
</organism>
<evidence type="ECO:0000313" key="1">
    <source>
        <dbReference type="EMBL" id="KAK4737476.1"/>
    </source>
</evidence>
<keyword evidence="2" id="KW-1185">Reference proteome</keyword>
<sequence length="66" mass="7310">MCILGRQWNSHDMSYLCGSPIGSPPLVVDGGKNNKGPILLSDDKEFERTLKLIGGTSFKIFIILRM</sequence>
<accession>A0AAV9MI93</accession>
<evidence type="ECO:0000313" key="2">
    <source>
        <dbReference type="Proteomes" id="UP001311915"/>
    </source>
</evidence>
<proteinExistence type="predicted"/>
<dbReference type="AlphaFoldDB" id="A0AAV9MI93"/>
<protein>
    <submittedName>
        <fullName evidence="1">Uncharacterized protein</fullName>
    </submittedName>
</protein>
<dbReference type="Proteomes" id="UP001311915">
    <property type="component" value="Unassembled WGS sequence"/>
</dbReference>
<reference evidence="1 2" key="1">
    <citation type="submission" date="2023-10" db="EMBL/GenBank/DDBJ databases">
        <title>Genome-Wide Identification Analysis in wild type Solanum Pinnatisectum Reveals Some Genes Defensing Phytophthora Infestans.</title>
        <authorList>
            <person name="Sun C."/>
        </authorList>
    </citation>
    <scope>NUCLEOTIDE SEQUENCE [LARGE SCALE GENOMIC DNA]</scope>
    <source>
        <strain evidence="1">LQN</strain>
        <tissue evidence="1">Leaf</tissue>
    </source>
</reference>
<gene>
    <name evidence="1" type="ORF">R3W88_001173</name>
</gene>
<comment type="caution">
    <text evidence="1">The sequence shown here is derived from an EMBL/GenBank/DDBJ whole genome shotgun (WGS) entry which is preliminary data.</text>
</comment>